<keyword evidence="1" id="KW-0812">Transmembrane</keyword>
<proteinExistence type="predicted"/>
<dbReference type="EMBL" id="JAFBEC010000002">
    <property type="protein sequence ID" value="MBM7631821.1"/>
    <property type="molecule type" value="Genomic_DNA"/>
</dbReference>
<keyword evidence="3" id="KW-1185">Reference proteome</keyword>
<keyword evidence="1" id="KW-0472">Membrane</keyword>
<gene>
    <name evidence="2" type="ORF">JOD17_000913</name>
</gene>
<evidence type="ECO:0000313" key="2">
    <source>
        <dbReference type="EMBL" id="MBM7631821.1"/>
    </source>
</evidence>
<protein>
    <submittedName>
        <fullName evidence="2">Uncharacterized protein</fullName>
    </submittedName>
</protein>
<feature type="transmembrane region" description="Helical" evidence="1">
    <location>
        <begin position="32"/>
        <end position="56"/>
    </location>
</feature>
<comment type="caution">
    <text evidence="2">The sequence shown here is derived from an EMBL/GenBank/DDBJ whole genome shotgun (WGS) entry which is preliminary data.</text>
</comment>
<dbReference type="RefSeq" id="WP_204695871.1">
    <property type="nucleotide sequence ID" value="NZ_JAFBEC010000002.1"/>
</dbReference>
<accession>A0ABS2PA00</accession>
<dbReference type="Proteomes" id="UP000741863">
    <property type="component" value="Unassembled WGS sequence"/>
</dbReference>
<evidence type="ECO:0000313" key="3">
    <source>
        <dbReference type="Proteomes" id="UP000741863"/>
    </source>
</evidence>
<name>A0ABS2PA00_9BACL</name>
<sequence>MRRLRIWISFLVAAFLLYLGLQQFTIGTVGLHGWFSVAWFLFCFLVIGGNLAVLAYERTRVYEGEAHPSRRINKRELERKAARLRA</sequence>
<organism evidence="2 3">
    <name type="scientific">Geomicrobium sediminis</name>
    <dbReference type="NCBI Taxonomy" id="1347788"/>
    <lineage>
        <taxon>Bacteria</taxon>
        <taxon>Bacillati</taxon>
        <taxon>Bacillota</taxon>
        <taxon>Bacilli</taxon>
        <taxon>Bacillales</taxon>
        <taxon>Geomicrobium</taxon>
    </lineage>
</organism>
<evidence type="ECO:0000256" key="1">
    <source>
        <dbReference type="SAM" id="Phobius"/>
    </source>
</evidence>
<reference evidence="2 3" key="1">
    <citation type="submission" date="2021-01" db="EMBL/GenBank/DDBJ databases">
        <title>Genomic Encyclopedia of Type Strains, Phase IV (KMG-IV): sequencing the most valuable type-strain genomes for metagenomic binning, comparative biology and taxonomic classification.</title>
        <authorList>
            <person name="Goeker M."/>
        </authorList>
    </citation>
    <scope>NUCLEOTIDE SEQUENCE [LARGE SCALE GENOMIC DNA]</scope>
    <source>
        <strain evidence="2 3">DSM 25540</strain>
    </source>
</reference>
<keyword evidence="1" id="KW-1133">Transmembrane helix</keyword>